<evidence type="ECO:0000256" key="6">
    <source>
        <dbReference type="SAM" id="Phobius"/>
    </source>
</evidence>
<keyword evidence="6" id="KW-1133">Transmembrane helix</keyword>
<feature type="compositionally biased region" description="Low complexity" evidence="5">
    <location>
        <begin position="369"/>
        <end position="382"/>
    </location>
</feature>
<dbReference type="PANTHER" id="PTHR20922">
    <property type="entry name" value="DNL-TYPE ZINC FINGER PROTEIN"/>
    <property type="match status" value="1"/>
</dbReference>
<dbReference type="InterPro" id="IPR036770">
    <property type="entry name" value="Ankyrin_rpt-contain_sf"/>
</dbReference>
<dbReference type="InterPro" id="IPR007853">
    <property type="entry name" value="Znf_DNL-typ"/>
</dbReference>
<evidence type="ECO:0000256" key="3">
    <source>
        <dbReference type="ARBA" id="ARBA00022833"/>
    </source>
</evidence>
<dbReference type="SUPFAM" id="SSF48403">
    <property type="entry name" value="Ankyrin repeat"/>
    <property type="match status" value="2"/>
</dbReference>
<dbReference type="VEuPathDB" id="TriTrypDB:LdBPK_250820.1"/>
<dbReference type="VEuPathDB" id="TriTrypDB:LDHU3_25.1030"/>
<feature type="transmembrane region" description="Helical" evidence="6">
    <location>
        <begin position="634"/>
        <end position="659"/>
    </location>
</feature>
<dbReference type="EMBL" id="RHLD01000022">
    <property type="protein sequence ID" value="TPP48947.1"/>
    <property type="molecule type" value="Genomic_DNA"/>
</dbReference>
<dbReference type="GO" id="GO:0030150">
    <property type="term" value="P:protein import into mitochondrial matrix"/>
    <property type="evidence" value="ECO:0007669"/>
    <property type="project" value="TreeGrafter"/>
</dbReference>
<protein>
    <submittedName>
        <fullName evidence="8">DNL zinc finger family protein</fullName>
    </submittedName>
</protein>
<accession>A0A504XUZ4</accession>
<evidence type="ECO:0000313" key="8">
    <source>
        <dbReference type="EMBL" id="TPP48947.1"/>
    </source>
</evidence>
<evidence type="ECO:0000259" key="7">
    <source>
        <dbReference type="PROSITE" id="PS51501"/>
    </source>
</evidence>
<evidence type="ECO:0000256" key="5">
    <source>
        <dbReference type="SAM" id="MobiDB-lite"/>
    </source>
</evidence>
<keyword evidence="3" id="KW-0862">Zinc</keyword>
<dbReference type="Proteomes" id="UP000318821">
    <property type="component" value="Unassembled WGS sequence"/>
</dbReference>
<proteinExistence type="predicted"/>
<feature type="transmembrane region" description="Helical" evidence="6">
    <location>
        <begin position="1014"/>
        <end position="1037"/>
    </location>
</feature>
<gene>
    <name evidence="8" type="ORF">CGC20_26830</name>
</gene>
<organism evidence="8 9">
    <name type="scientific">Leishmania donovani</name>
    <dbReference type="NCBI Taxonomy" id="5661"/>
    <lineage>
        <taxon>Eukaryota</taxon>
        <taxon>Discoba</taxon>
        <taxon>Euglenozoa</taxon>
        <taxon>Kinetoplastea</taxon>
        <taxon>Metakinetoplastina</taxon>
        <taxon>Trypanosomatida</taxon>
        <taxon>Trypanosomatidae</taxon>
        <taxon>Leishmaniinae</taxon>
        <taxon>Leishmania</taxon>
    </lineage>
</organism>
<dbReference type="PANTHER" id="PTHR20922:SF13">
    <property type="entry name" value="DNL-TYPE ZINC FINGER PROTEIN"/>
    <property type="match status" value="1"/>
</dbReference>
<dbReference type="Pfam" id="PF05180">
    <property type="entry name" value="zf-DNL"/>
    <property type="match status" value="1"/>
</dbReference>
<dbReference type="GO" id="GO:0008270">
    <property type="term" value="F:zinc ion binding"/>
    <property type="evidence" value="ECO:0007669"/>
    <property type="project" value="UniProtKB-KW"/>
</dbReference>
<keyword evidence="6" id="KW-0812">Transmembrane</keyword>
<feature type="transmembrane region" description="Helical" evidence="6">
    <location>
        <begin position="913"/>
        <end position="935"/>
    </location>
</feature>
<dbReference type="GO" id="GO:0051087">
    <property type="term" value="F:protein-folding chaperone binding"/>
    <property type="evidence" value="ECO:0007669"/>
    <property type="project" value="TreeGrafter"/>
</dbReference>
<feature type="domain" description="DNL-type" evidence="7">
    <location>
        <begin position="1182"/>
        <end position="1294"/>
    </location>
</feature>
<dbReference type="GO" id="GO:0005739">
    <property type="term" value="C:mitochondrion"/>
    <property type="evidence" value="ECO:0007669"/>
    <property type="project" value="TreeGrafter"/>
</dbReference>
<name>A0A504XUZ4_LEIDO</name>
<keyword evidence="1" id="KW-0479">Metal-binding</keyword>
<sequence length="1300" mass="137933">MSWPRDPFVSDGSYTTPLPQQPCEAALWRAVTSLYQYSSLEALLKPASAAEAPHAGAPEEVKGIAVPCSRVSATSSPALATRAEVMVRQNPPALPLPRSPTAPTVASRLPRSRSAGSWSDKGDSLASSPTTAYIRAACRCVLEPVQALLTQFNADKLHVGASVVDVAVQHPLPCLRVELVRLLLMFKRWNWSMCAPVAVAAGVGDMDVLTRLLSVEELEPNLGFPLRVAVQCHQNEQVLPFLVSHHRIKPNYGSAFYAAVVMGNTEAMHILGAAAGVDVNHFVNSEGTSALLYALRQFLMCSSIAAAAQQPPPTTASAAIHSRKPQRGITPPSLPLPSTAEQGVRTISPFLAGGGNGGARAPAKHGFHSPSSDDADGSGAASSSAAAATYGGAPSASVSSKAMGPLWQRDKTLFRNASAAWAMDDLHEGATAAAHGEDRDVQHSPAFRQDTAIHRLRTPQHWKAVLLYLLDHPAIEVNSGFYTTPLQMAVLAGNVEVVAWLLQHPHLSPNRLPKAASVLRDSYCLAQRQSLSEDALQRLIATPVEMAVQLHQVEAFKLLVRDQRVRMPVRLIMDLERLAWSAEAIPYLTILAQHRADWEGWGWRSRRQCLLIATAASCVVALCSWAVWCAWYHSLQACGVVLLCTYAVQVVMTIILFAWEAYTVRATSSAAQQPAAKPAPVLAAFVQHLLPAWSGAWQCGASAVLLLCPGMVPVLDLLCAWSLYKIHRSRRPLQTAARAGYAAPAASPQHRPFGPTDSPTSHAGFGLSVASNVSGHDSFTEAPWTANFSLKESFSCPRPAKVRTRRQVLTGGGVQRRLHTGGGSPASAAAEGAASASAHRVIACTVGHATASDGEFVFRTVSPIVTNSITFSPSVGRRDPWVVPGRPSRFAVSTEYHAPDLTLRALAYVTYDWLLVAPRLLLSIVGIFMFMHMVFPSSPPATSSPPVAMVGDGSVLRVDRATPPLSATVVSDGIATQSIFTLHHCDRPLSAVPTGAAAMTVETNSADLPRFTTMMSLVGLCGLVASIVSGAVLLAMATSLRSITTQSFFASPKSKRSADFGRGGDAQVMLRRPALLSVPRRPAVLRGLRAGTRAASALAPRLQPALQAQSSCASFSAASLAASSRRWCSTGSSSSDNPSRGHSEAKTPLTDTSAAAPTGLAAHDDATASTTTVAEHLKHLSPEDQQRIIAALQAPEKEKSSVMGGAGIGPADGDMVAAFTCGPCDYRMGIVIVECPNCRAKHLLADNLGWMEDTATNIEDILKAKGESFVRIGGAEGDYQVVMDPALTTSSTPFAATQRP</sequence>
<evidence type="ECO:0000256" key="1">
    <source>
        <dbReference type="ARBA" id="ARBA00022723"/>
    </source>
</evidence>
<feature type="transmembrane region" description="Helical" evidence="6">
    <location>
        <begin position="703"/>
        <end position="724"/>
    </location>
</feature>
<dbReference type="PROSITE" id="PS51501">
    <property type="entry name" value="ZF_DNL"/>
    <property type="match status" value="1"/>
</dbReference>
<comment type="caution">
    <text evidence="8">The sequence shown here is derived from an EMBL/GenBank/DDBJ whole genome shotgun (WGS) entry which is preliminary data.</text>
</comment>
<feature type="transmembrane region" description="Helical" evidence="6">
    <location>
        <begin position="609"/>
        <end position="628"/>
    </location>
</feature>
<reference evidence="9" key="1">
    <citation type="submission" date="2019-02" db="EMBL/GenBank/DDBJ databases">
        <title>FDA dAtabase for Regulatory Grade micrObial Sequences (FDA-ARGOS): Supporting development and validation of Infectious Disease Dx tests.</title>
        <authorList>
            <person name="Duncan R."/>
            <person name="Fisher C."/>
            <person name="Tallon L."/>
            <person name="Sadzewicz L."/>
            <person name="Sengamalay N."/>
            <person name="Ott S."/>
            <person name="Godinez A."/>
            <person name="Nagaraj S."/>
            <person name="Vavikolanu K."/>
            <person name="Vyas G."/>
            <person name="Nadendla S."/>
            <person name="Aluvathingal J."/>
            <person name="Sichtig H."/>
        </authorList>
    </citation>
    <scope>NUCLEOTIDE SEQUENCE [LARGE SCALE GENOMIC DNA]</scope>
    <source>
        <strain evidence="9">FDAARGOS_360</strain>
    </source>
</reference>
<dbReference type="InterPro" id="IPR024158">
    <property type="entry name" value="Mt_import_TIM15"/>
</dbReference>
<feature type="compositionally biased region" description="Gly residues" evidence="5">
    <location>
        <begin position="810"/>
        <end position="824"/>
    </location>
</feature>
<evidence type="ECO:0000256" key="4">
    <source>
        <dbReference type="PROSITE-ProRule" id="PRU00834"/>
    </source>
</evidence>
<keyword evidence="2 4" id="KW-0863">Zinc-finger</keyword>
<dbReference type="GO" id="GO:0006457">
    <property type="term" value="P:protein folding"/>
    <property type="evidence" value="ECO:0007669"/>
    <property type="project" value="TreeGrafter"/>
</dbReference>
<feature type="region of interest" description="Disordered" evidence="5">
    <location>
        <begin position="809"/>
        <end position="830"/>
    </location>
</feature>
<dbReference type="VEuPathDB" id="TriTrypDB:LdCL_250013500"/>
<evidence type="ECO:0000256" key="2">
    <source>
        <dbReference type="ARBA" id="ARBA00022771"/>
    </source>
</evidence>
<feature type="region of interest" description="Disordered" evidence="5">
    <location>
        <begin position="1127"/>
        <end position="1151"/>
    </location>
</feature>
<feature type="region of interest" description="Disordered" evidence="5">
    <location>
        <begin position="312"/>
        <end position="382"/>
    </location>
</feature>
<evidence type="ECO:0000313" key="9">
    <source>
        <dbReference type="Proteomes" id="UP000318821"/>
    </source>
</evidence>
<keyword evidence="6" id="KW-0472">Membrane</keyword>
<feature type="region of interest" description="Disordered" evidence="5">
    <location>
        <begin position="90"/>
        <end position="126"/>
    </location>
</feature>
<dbReference type="GO" id="GO:0050821">
    <property type="term" value="P:protein stabilization"/>
    <property type="evidence" value="ECO:0007669"/>
    <property type="project" value="TreeGrafter"/>
</dbReference>
<dbReference type="Gene3D" id="1.25.40.20">
    <property type="entry name" value="Ankyrin repeat-containing domain"/>
    <property type="match status" value="2"/>
</dbReference>